<reference evidence="2 3" key="1">
    <citation type="submission" date="2018-07" db="EMBL/GenBank/DDBJ databases">
        <title>Dyella monticola sp. nov. and Dyella psychrodurans sp. nov. isolated from monsoon evergreen broad-leaved forest soil of Dinghu Mountain, China.</title>
        <authorList>
            <person name="Gao Z."/>
            <person name="Qiu L."/>
        </authorList>
    </citation>
    <scope>NUCLEOTIDE SEQUENCE [LARGE SCALE GENOMIC DNA]</scope>
    <source>
        <strain evidence="2 3">4G-K06</strain>
    </source>
</reference>
<dbReference type="InterPro" id="IPR052158">
    <property type="entry name" value="INH-QAR"/>
</dbReference>
<name>A0A370X6R9_9GAMM</name>
<dbReference type="Pfam" id="PF01965">
    <property type="entry name" value="DJ-1_PfpI"/>
    <property type="match status" value="1"/>
</dbReference>
<proteinExistence type="predicted"/>
<dbReference type="GO" id="GO:0006355">
    <property type="term" value="P:regulation of DNA-templated transcription"/>
    <property type="evidence" value="ECO:0007669"/>
    <property type="project" value="TreeGrafter"/>
</dbReference>
<evidence type="ECO:0000313" key="2">
    <source>
        <dbReference type="EMBL" id="RDS83895.1"/>
    </source>
</evidence>
<protein>
    <submittedName>
        <fullName evidence="2">DJ-1/PfpI family protein</fullName>
    </submittedName>
</protein>
<keyword evidence="3" id="KW-1185">Reference proteome</keyword>
<dbReference type="SUPFAM" id="SSF52317">
    <property type="entry name" value="Class I glutamine amidotransferase-like"/>
    <property type="match status" value="1"/>
</dbReference>
<accession>A0A370X6R9</accession>
<gene>
    <name evidence="2" type="ORF">DWU98_04150</name>
</gene>
<dbReference type="EMBL" id="QRBE01000002">
    <property type="protein sequence ID" value="RDS83895.1"/>
    <property type="molecule type" value="Genomic_DNA"/>
</dbReference>
<dbReference type="InterPro" id="IPR029062">
    <property type="entry name" value="Class_I_gatase-like"/>
</dbReference>
<dbReference type="PANTHER" id="PTHR43130">
    <property type="entry name" value="ARAC-FAMILY TRANSCRIPTIONAL REGULATOR"/>
    <property type="match status" value="1"/>
</dbReference>
<sequence length="237" mass="25534">MIDPGVHLMIGALIFPNMDQCDFTGPFEALARVPNSTFVTIARDKSPVRDLKGLRFLPDVSMEDAPKLDVLLVPGGYGQEALMHDEDTLAFIRAQARHARYVFSVCTGALLCGAAGLLEGKQATTHWTAMEVLRYYGATPTHERVVVDGSMVSAGGVTAGIDGSLVVVSLLRGSTVAEEIQLYMAYEPKTPFTAGSPDTAPAHVLNAVTEQARAITEERIKTARQYRALRDRAAGTN</sequence>
<organism evidence="2 3">
    <name type="scientific">Dyella monticola</name>
    <dbReference type="NCBI Taxonomy" id="1927958"/>
    <lineage>
        <taxon>Bacteria</taxon>
        <taxon>Pseudomonadati</taxon>
        <taxon>Pseudomonadota</taxon>
        <taxon>Gammaproteobacteria</taxon>
        <taxon>Lysobacterales</taxon>
        <taxon>Rhodanobacteraceae</taxon>
        <taxon>Dyella</taxon>
    </lineage>
</organism>
<comment type="caution">
    <text evidence="2">The sequence shown here is derived from an EMBL/GenBank/DDBJ whole genome shotgun (WGS) entry which is preliminary data.</text>
</comment>
<dbReference type="AlphaFoldDB" id="A0A370X6R9"/>
<dbReference type="Gene3D" id="3.40.50.880">
    <property type="match status" value="1"/>
</dbReference>
<evidence type="ECO:0000259" key="1">
    <source>
        <dbReference type="Pfam" id="PF01965"/>
    </source>
</evidence>
<dbReference type="InterPro" id="IPR002818">
    <property type="entry name" value="DJ-1/PfpI"/>
</dbReference>
<feature type="domain" description="DJ-1/PfpI" evidence="1">
    <location>
        <begin position="13"/>
        <end position="162"/>
    </location>
</feature>
<dbReference type="PANTHER" id="PTHR43130:SF2">
    <property type="entry name" value="DJ-1_PFPI DOMAIN-CONTAINING PROTEIN"/>
    <property type="match status" value="1"/>
</dbReference>
<dbReference type="Proteomes" id="UP000254258">
    <property type="component" value="Unassembled WGS sequence"/>
</dbReference>
<dbReference type="OrthoDB" id="9803764at2"/>
<evidence type="ECO:0000313" key="3">
    <source>
        <dbReference type="Proteomes" id="UP000254258"/>
    </source>
</evidence>
<dbReference type="CDD" id="cd03139">
    <property type="entry name" value="GATase1_PfpI_2"/>
    <property type="match status" value="1"/>
</dbReference>